<dbReference type="OrthoDB" id="425925at2759"/>
<protein>
    <submittedName>
        <fullName evidence="2">Uncharacterized protein</fullName>
    </submittedName>
</protein>
<dbReference type="Proteomes" id="UP000002282">
    <property type="component" value="Chromosome X"/>
</dbReference>
<reference evidence="2 3" key="1">
    <citation type="journal article" date="2007" name="Nature">
        <title>Evolution of genes and genomes on the Drosophila phylogeny.</title>
        <authorList>
            <consortium name="Drosophila 12 Genomes Consortium"/>
            <person name="Clark A.G."/>
            <person name="Eisen M.B."/>
            <person name="Smith D.R."/>
            <person name="Bergman C.M."/>
            <person name="Oliver B."/>
            <person name="Markow T.A."/>
            <person name="Kaufman T.C."/>
            <person name="Kellis M."/>
            <person name="Gelbart W."/>
            <person name="Iyer V.N."/>
            <person name="Pollard D.A."/>
            <person name="Sackton T.B."/>
            <person name="Larracuente A.M."/>
            <person name="Singh N.D."/>
            <person name="Abad J.P."/>
            <person name="Abt D.N."/>
            <person name="Adryan B."/>
            <person name="Aguade M."/>
            <person name="Akashi H."/>
            <person name="Anderson W.W."/>
            <person name="Aquadro C.F."/>
            <person name="Ardell D.H."/>
            <person name="Arguello R."/>
            <person name="Artieri C.G."/>
            <person name="Barbash D.A."/>
            <person name="Barker D."/>
            <person name="Barsanti P."/>
            <person name="Batterham P."/>
            <person name="Batzoglou S."/>
            <person name="Begun D."/>
            <person name="Bhutkar A."/>
            <person name="Blanco E."/>
            <person name="Bosak S.A."/>
            <person name="Bradley R.K."/>
            <person name="Brand A.D."/>
            <person name="Brent M.R."/>
            <person name="Brooks A.N."/>
            <person name="Brown R.H."/>
            <person name="Butlin R.K."/>
            <person name="Caggese C."/>
            <person name="Calvi B.R."/>
            <person name="Bernardo de Carvalho A."/>
            <person name="Caspi A."/>
            <person name="Castrezana S."/>
            <person name="Celniker S.E."/>
            <person name="Chang J.L."/>
            <person name="Chapple C."/>
            <person name="Chatterji S."/>
            <person name="Chinwalla A."/>
            <person name="Civetta A."/>
            <person name="Clifton S.W."/>
            <person name="Comeron J.M."/>
            <person name="Costello J.C."/>
            <person name="Coyne J.A."/>
            <person name="Daub J."/>
            <person name="David R.G."/>
            <person name="Delcher A.L."/>
            <person name="Delehaunty K."/>
            <person name="Do C.B."/>
            <person name="Ebling H."/>
            <person name="Edwards K."/>
            <person name="Eickbush T."/>
            <person name="Evans J.D."/>
            <person name="Filipski A."/>
            <person name="Findeiss S."/>
            <person name="Freyhult E."/>
            <person name="Fulton L."/>
            <person name="Fulton R."/>
            <person name="Garcia A.C."/>
            <person name="Gardiner A."/>
            <person name="Garfield D.A."/>
            <person name="Garvin B.E."/>
            <person name="Gibson G."/>
            <person name="Gilbert D."/>
            <person name="Gnerre S."/>
            <person name="Godfrey J."/>
            <person name="Good R."/>
            <person name="Gotea V."/>
            <person name="Gravely B."/>
            <person name="Greenberg A.J."/>
            <person name="Griffiths-Jones S."/>
            <person name="Gross S."/>
            <person name="Guigo R."/>
            <person name="Gustafson E.A."/>
            <person name="Haerty W."/>
            <person name="Hahn M.W."/>
            <person name="Halligan D.L."/>
            <person name="Halpern A.L."/>
            <person name="Halter G.M."/>
            <person name="Han M.V."/>
            <person name="Heger A."/>
            <person name="Hillier L."/>
            <person name="Hinrichs A.S."/>
            <person name="Holmes I."/>
            <person name="Hoskins R.A."/>
            <person name="Hubisz M.J."/>
            <person name="Hultmark D."/>
            <person name="Huntley M.A."/>
            <person name="Jaffe D.B."/>
            <person name="Jagadeeshan S."/>
            <person name="Jeck W.R."/>
            <person name="Johnson J."/>
            <person name="Jones C.D."/>
            <person name="Jordan W.C."/>
            <person name="Karpen G.H."/>
            <person name="Kataoka E."/>
            <person name="Keightley P.D."/>
            <person name="Kheradpour P."/>
            <person name="Kirkness E.F."/>
            <person name="Koerich L.B."/>
            <person name="Kristiansen K."/>
            <person name="Kudrna D."/>
            <person name="Kulathinal R.J."/>
            <person name="Kumar S."/>
            <person name="Kwok R."/>
            <person name="Lander E."/>
            <person name="Langley C.H."/>
            <person name="Lapoint R."/>
            <person name="Lazzaro B.P."/>
            <person name="Lee S.J."/>
            <person name="Levesque L."/>
            <person name="Li R."/>
            <person name="Lin C.F."/>
            <person name="Lin M.F."/>
            <person name="Lindblad-Toh K."/>
            <person name="Llopart A."/>
            <person name="Long M."/>
            <person name="Low L."/>
            <person name="Lozovsky E."/>
            <person name="Lu J."/>
            <person name="Luo M."/>
            <person name="Machado C.A."/>
            <person name="Makalowski W."/>
            <person name="Marzo M."/>
            <person name="Matsuda M."/>
            <person name="Matzkin L."/>
            <person name="McAllister B."/>
            <person name="McBride C.S."/>
            <person name="McKernan B."/>
            <person name="McKernan K."/>
            <person name="Mendez-Lago M."/>
            <person name="Minx P."/>
            <person name="Mollenhauer M.U."/>
            <person name="Montooth K."/>
            <person name="Mount S.M."/>
            <person name="Mu X."/>
            <person name="Myers E."/>
            <person name="Negre B."/>
            <person name="Newfeld S."/>
            <person name="Nielsen R."/>
            <person name="Noor M.A."/>
            <person name="O'Grady P."/>
            <person name="Pachter L."/>
            <person name="Papaceit M."/>
            <person name="Parisi M.J."/>
            <person name="Parisi M."/>
            <person name="Parts L."/>
            <person name="Pedersen J.S."/>
            <person name="Pesole G."/>
            <person name="Phillippy A.M."/>
            <person name="Ponting C.P."/>
            <person name="Pop M."/>
            <person name="Porcelli D."/>
            <person name="Powell J.R."/>
            <person name="Prohaska S."/>
            <person name="Pruitt K."/>
            <person name="Puig M."/>
            <person name="Quesneville H."/>
            <person name="Ram K.R."/>
            <person name="Rand D."/>
            <person name="Rasmussen M.D."/>
            <person name="Reed L.K."/>
            <person name="Reenan R."/>
            <person name="Reily A."/>
            <person name="Remington K.A."/>
            <person name="Rieger T.T."/>
            <person name="Ritchie M.G."/>
            <person name="Robin C."/>
            <person name="Rogers Y.H."/>
            <person name="Rohde C."/>
            <person name="Rozas J."/>
            <person name="Rubenfield M.J."/>
            <person name="Ruiz A."/>
            <person name="Russo S."/>
            <person name="Salzberg S.L."/>
            <person name="Sanchez-Gracia A."/>
            <person name="Saranga D.J."/>
            <person name="Sato H."/>
            <person name="Schaeffer S.W."/>
            <person name="Schatz M.C."/>
            <person name="Schlenke T."/>
            <person name="Schwartz R."/>
            <person name="Segarra C."/>
            <person name="Singh R.S."/>
            <person name="Sirot L."/>
            <person name="Sirota M."/>
            <person name="Sisneros N.B."/>
            <person name="Smith C.D."/>
            <person name="Smith T.F."/>
            <person name="Spieth J."/>
            <person name="Stage D.E."/>
            <person name="Stark A."/>
            <person name="Stephan W."/>
            <person name="Strausberg R.L."/>
            <person name="Strempel S."/>
            <person name="Sturgill D."/>
            <person name="Sutton G."/>
            <person name="Sutton G.G."/>
            <person name="Tao W."/>
            <person name="Teichmann S."/>
            <person name="Tobari Y.N."/>
            <person name="Tomimura Y."/>
            <person name="Tsolas J.M."/>
            <person name="Valente V.L."/>
            <person name="Venter E."/>
            <person name="Venter J.C."/>
            <person name="Vicario S."/>
            <person name="Vieira F.G."/>
            <person name="Vilella A.J."/>
            <person name="Villasante A."/>
            <person name="Walenz B."/>
            <person name="Wang J."/>
            <person name="Wasserman M."/>
            <person name="Watts T."/>
            <person name="Wilson D."/>
            <person name="Wilson R.K."/>
            <person name="Wing R.A."/>
            <person name="Wolfner M.F."/>
            <person name="Wong A."/>
            <person name="Wong G.K."/>
            <person name="Wu C.I."/>
            <person name="Wu G."/>
            <person name="Yamamoto D."/>
            <person name="Yang H.P."/>
            <person name="Yang S.P."/>
            <person name="Yorke J.A."/>
            <person name="Yoshida K."/>
            <person name="Zdobnov E."/>
            <person name="Zhang P."/>
            <person name="Zhang Y."/>
            <person name="Zimin A.V."/>
            <person name="Baldwin J."/>
            <person name="Abdouelleil A."/>
            <person name="Abdulkadir J."/>
            <person name="Abebe A."/>
            <person name="Abera B."/>
            <person name="Abreu J."/>
            <person name="Acer S.C."/>
            <person name="Aftuck L."/>
            <person name="Alexander A."/>
            <person name="An P."/>
            <person name="Anderson E."/>
            <person name="Anderson S."/>
            <person name="Arachi H."/>
            <person name="Azer M."/>
            <person name="Bachantsang P."/>
            <person name="Barry A."/>
            <person name="Bayul T."/>
            <person name="Berlin A."/>
            <person name="Bessette D."/>
            <person name="Bloom T."/>
            <person name="Blye J."/>
            <person name="Boguslavskiy L."/>
            <person name="Bonnet C."/>
            <person name="Boukhgalter B."/>
            <person name="Bourzgui I."/>
            <person name="Brown A."/>
            <person name="Cahill P."/>
            <person name="Channer S."/>
            <person name="Cheshatsang Y."/>
            <person name="Chuda L."/>
            <person name="Citroen M."/>
            <person name="Collymore A."/>
            <person name="Cooke P."/>
            <person name="Costello M."/>
            <person name="D'Aco K."/>
            <person name="Daza R."/>
            <person name="De Haan G."/>
            <person name="DeGray S."/>
            <person name="DeMaso C."/>
            <person name="Dhargay N."/>
            <person name="Dooley K."/>
            <person name="Dooley E."/>
            <person name="Doricent M."/>
            <person name="Dorje P."/>
            <person name="Dorjee K."/>
            <person name="Dupes A."/>
            <person name="Elong R."/>
            <person name="Falk J."/>
            <person name="Farina A."/>
            <person name="Faro S."/>
            <person name="Ferguson D."/>
            <person name="Fisher S."/>
            <person name="Foley C.D."/>
            <person name="Franke A."/>
            <person name="Friedrich D."/>
            <person name="Gadbois L."/>
            <person name="Gearin G."/>
            <person name="Gearin C.R."/>
            <person name="Giannoukos G."/>
            <person name="Goode T."/>
            <person name="Graham J."/>
            <person name="Grandbois E."/>
            <person name="Grewal S."/>
            <person name="Gyaltsen K."/>
            <person name="Hafez N."/>
            <person name="Hagos B."/>
            <person name="Hall J."/>
            <person name="Henson C."/>
            <person name="Hollinger A."/>
            <person name="Honan T."/>
            <person name="Huard M.D."/>
            <person name="Hughes L."/>
            <person name="Hurhula B."/>
            <person name="Husby M.E."/>
            <person name="Kamat A."/>
            <person name="Kanga B."/>
            <person name="Kashin S."/>
            <person name="Khazanovich D."/>
            <person name="Kisner P."/>
            <person name="Lance K."/>
            <person name="Lara M."/>
            <person name="Lee W."/>
            <person name="Lennon N."/>
            <person name="Letendre F."/>
            <person name="LeVine R."/>
            <person name="Lipovsky A."/>
            <person name="Liu X."/>
            <person name="Liu J."/>
            <person name="Liu S."/>
            <person name="Lokyitsang T."/>
            <person name="Lokyitsang Y."/>
            <person name="Lubonja R."/>
            <person name="Lui A."/>
            <person name="MacDonald P."/>
            <person name="Magnisalis V."/>
            <person name="Maru K."/>
            <person name="Matthews C."/>
            <person name="McCusker W."/>
            <person name="McDonough S."/>
            <person name="Mehta T."/>
            <person name="Meldrim J."/>
            <person name="Meneus L."/>
            <person name="Mihai O."/>
            <person name="Mihalev A."/>
            <person name="Mihova T."/>
            <person name="Mittelman R."/>
            <person name="Mlenga V."/>
            <person name="Montmayeur A."/>
            <person name="Mulrain L."/>
            <person name="Navidi A."/>
            <person name="Naylor J."/>
            <person name="Negash T."/>
            <person name="Nguyen T."/>
            <person name="Nguyen N."/>
            <person name="Nicol R."/>
            <person name="Norbu C."/>
            <person name="Norbu N."/>
            <person name="Novod N."/>
            <person name="O'Neill B."/>
            <person name="Osman S."/>
            <person name="Markiewicz E."/>
            <person name="Oyono O.L."/>
            <person name="Patti C."/>
            <person name="Phunkhang P."/>
            <person name="Pierre F."/>
            <person name="Priest M."/>
            <person name="Raghuraman S."/>
            <person name="Rege F."/>
            <person name="Reyes R."/>
            <person name="Rise C."/>
            <person name="Rogov P."/>
            <person name="Ross K."/>
            <person name="Ryan E."/>
            <person name="Settipalli S."/>
            <person name="Shea T."/>
            <person name="Sherpa N."/>
            <person name="Shi L."/>
            <person name="Shih D."/>
            <person name="Sparrow T."/>
            <person name="Spaulding J."/>
            <person name="Stalker J."/>
            <person name="Stange-Thomann N."/>
            <person name="Stavropoulos S."/>
            <person name="Stone C."/>
            <person name="Strader C."/>
            <person name="Tesfaye S."/>
            <person name="Thomson T."/>
            <person name="Thoulutsang Y."/>
            <person name="Thoulutsang D."/>
            <person name="Topham K."/>
            <person name="Topping I."/>
            <person name="Tsamla T."/>
            <person name="Vassiliev H."/>
            <person name="Vo A."/>
            <person name="Wangchuk T."/>
            <person name="Wangdi T."/>
            <person name="Weiand M."/>
            <person name="Wilkinson J."/>
            <person name="Wilson A."/>
            <person name="Yadav S."/>
            <person name="Young G."/>
            <person name="Yu Q."/>
            <person name="Zembek L."/>
            <person name="Zhong D."/>
            <person name="Zimmer A."/>
            <person name="Zwirko Z."/>
            <person name="Jaffe D.B."/>
            <person name="Alvarez P."/>
            <person name="Brockman W."/>
            <person name="Butler J."/>
            <person name="Chin C."/>
            <person name="Gnerre S."/>
            <person name="Grabherr M."/>
            <person name="Kleber M."/>
            <person name="Mauceli E."/>
            <person name="MacCallum I."/>
        </authorList>
    </citation>
    <scope>NUCLEOTIDE SEQUENCE [LARGE SCALE GENOMIC DNA]</scope>
    <source>
        <strain evidence="3">Tai18E2 / Tucson 14021-0261.01</strain>
    </source>
</reference>
<dbReference type="KEGG" id="dya:Dyak_GE27798"/>
<sequence length="124" mass="12282">TAPAAGAGSSRGNDNLVQAFVQFLEQESQPQAQSRPTLLSMTGQMDAATSTGAIATATSTSANSAHLPPAAPFATATPAASQQDPAAPGTPPVGGSPQSLAMGSNEFAPTRNSSSILKDILSDS</sequence>
<evidence type="ECO:0000256" key="1">
    <source>
        <dbReference type="SAM" id="MobiDB-lite"/>
    </source>
</evidence>
<proteinExistence type="predicted"/>
<name>A0A0R1EA68_DROYA</name>
<feature type="compositionally biased region" description="Polar residues" evidence="1">
    <location>
        <begin position="27"/>
        <end position="43"/>
    </location>
</feature>
<feature type="compositionally biased region" description="Low complexity" evidence="1">
    <location>
        <begin position="47"/>
        <end position="65"/>
    </location>
</feature>
<organism evidence="2 3">
    <name type="scientific">Drosophila yakuba</name>
    <name type="common">Fruit fly</name>
    <dbReference type="NCBI Taxonomy" id="7245"/>
    <lineage>
        <taxon>Eukaryota</taxon>
        <taxon>Metazoa</taxon>
        <taxon>Ecdysozoa</taxon>
        <taxon>Arthropoda</taxon>
        <taxon>Hexapoda</taxon>
        <taxon>Insecta</taxon>
        <taxon>Pterygota</taxon>
        <taxon>Neoptera</taxon>
        <taxon>Endopterygota</taxon>
        <taxon>Diptera</taxon>
        <taxon>Brachycera</taxon>
        <taxon>Muscomorpha</taxon>
        <taxon>Ephydroidea</taxon>
        <taxon>Drosophilidae</taxon>
        <taxon>Drosophila</taxon>
        <taxon>Sophophora</taxon>
    </lineage>
</organism>
<keyword evidence="3" id="KW-1185">Reference proteome</keyword>
<reference evidence="2 3" key="2">
    <citation type="journal article" date="2007" name="PLoS Biol.">
        <title>Principles of genome evolution in the Drosophila melanogaster species group.</title>
        <authorList>
            <person name="Ranz J.M."/>
            <person name="Maurin D."/>
            <person name="Chan Y.S."/>
            <person name="von Grotthuss M."/>
            <person name="Hillier L.W."/>
            <person name="Roote J."/>
            <person name="Ashburner M."/>
            <person name="Bergman C.M."/>
        </authorList>
    </citation>
    <scope>NUCLEOTIDE SEQUENCE [LARGE SCALE GENOMIC DNA]</scope>
    <source>
        <strain evidence="3">Tai18E2 / Tucson 14021-0261.01</strain>
    </source>
</reference>
<feature type="non-terminal residue" evidence="2">
    <location>
        <position position="1"/>
    </location>
</feature>
<dbReference type="EMBL" id="CM000162">
    <property type="protein sequence ID" value="KRK06344.1"/>
    <property type="molecule type" value="Genomic_DNA"/>
</dbReference>
<accession>A0A0R1EA68</accession>
<evidence type="ECO:0000313" key="3">
    <source>
        <dbReference type="Proteomes" id="UP000002282"/>
    </source>
</evidence>
<feature type="compositionally biased region" description="Low complexity" evidence="1">
    <location>
        <begin position="113"/>
        <end position="124"/>
    </location>
</feature>
<dbReference type="AlphaFoldDB" id="A0A0R1EA68"/>
<feature type="region of interest" description="Disordered" evidence="1">
    <location>
        <begin position="27"/>
        <end position="124"/>
    </location>
</feature>
<gene>
    <name evidence="2" type="primary">Dyak\GE27798</name>
    <name evidence="2" type="synonym">GE27798</name>
    <name evidence="2" type="ORF">Dyak_GE27798</name>
</gene>
<evidence type="ECO:0000313" key="2">
    <source>
        <dbReference type="EMBL" id="KRK06344.1"/>
    </source>
</evidence>